<dbReference type="PANTHER" id="PTHR37984">
    <property type="entry name" value="PROTEIN CBG26694"/>
    <property type="match status" value="1"/>
</dbReference>
<organism evidence="3 4">
    <name type="scientific">Dryococelus australis</name>
    <dbReference type="NCBI Taxonomy" id="614101"/>
    <lineage>
        <taxon>Eukaryota</taxon>
        <taxon>Metazoa</taxon>
        <taxon>Ecdysozoa</taxon>
        <taxon>Arthropoda</taxon>
        <taxon>Hexapoda</taxon>
        <taxon>Insecta</taxon>
        <taxon>Pterygota</taxon>
        <taxon>Neoptera</taxon>
        <taxon>Polyneoptera</taxon>
        <taxon>Phasmatodea</taxon>
        <taxon>Verophasmatodea</taxon>
        <taxon>Anareolatae</taxon>
        <taxon>Phasmatidae</taxon>
        <taxon>Eurycanthinae</taxon>
        <taxon>Dryococelus</taxon>
    </lineage>
</organism>
<sequence length="221" mass="26041">MWAKYIMLFGWLHETIEGFVLITTPLTELMFPNISFKWKSTHEDSFDDLKCKFRECPTLARHEATRHFYVQMDVSENGLGVVLFQLADNCSRQTIDYSSTKFAAVERRYDVNDQECLAIAWAFKKYHQLLEFQRFTLQIGNKCLLFLYGIWESHHELTRFALFLQSYDFEEHHMAGEEDHLANNLSHSPGEIMVCDEEEWEYILSPPQQATHKKPQQCSAI</sequence>
<name>A0ABQ9I9L7_9NEOP</name>
<dbReference type="Pfam" id="PF17919">
    <property type="entry name" value="RT_RNaseH_2"/>
    <property type="match status" value="1"/>
</dbReference>
<dbReference type="EMBL" id="JARBHB010000002">
    <property type="protein sequence ID" value="KAJ8893031.1"/>
    <property type="molecule type" value="Genomic_DNA"/>
</dbReference>
<dbReference type="Gene3D" id="3.10.20.370">
    <property type="match status" value="1"/>
</dbReference>
<dbReference type="Proteomes" id="UP001159363">
    <property type="component" value="Chromosome 2"/>
</dbReference>
<dbReference type="PANTHER" id="PTHR37984:SF5">
    <property type="entry name" value="PROTEIN NYNRIN-LIKE"/>
    <property type="match status" value="1"/>
</dbReference>
<evidence type="ECO:0000313" key="4">
    <source>
        <dbReference type="Proteomes" id="UP001159363"/>
    </source>
</evidence>
<comment type="caution">
    <text evidence="3">The sequence shown here is derived from an EMBL/GenBank/DDBJ whole genome shotgun (WGS) entry which is preliminary data.</text>
</comment>
<dbReference type="InterPro" id="IPR043128">
    <property type="entry name" value="Rev_trsase/Diguanyl_cyclase"/>
</dbReference>
<dbReference type="InterPro" id="IPR043502">
    <property type="entry name" value="DNA/RNA_pol_sf"/>
</dbReference>
<dbReference type="InterPro" id="IPR050951">
    <property type="entry name" value="Retrovirus_Pol_polyprotein"/>
</dbReference>
<keyword evidence="1" id="KW-0511">Multifunctional enzyme</keyword>
<keyword evidence="4" id="KW-1185">Reference proteome</keyword>
<reference evidence="3 4" key="1">
    <citation type="submission" date="2023-02" db="EMBL/GenBank/DDBJ databases">
        <title>LHISI_Scaffold_Assembly.</title>
        <authorList>
            <person name="Stuart O.P."/>
            <person name="Cleave R."/>
            <person name="Magrath M.J.L."/>
            <person name="Mikheyev A.S."/>
        </authorList>
    </citation>
    <scope>NUCLEOTIDE SEQUENCE [LARGE SCALE GENOMIC DNA]</scope>
    <source>
        <strain evidence="3">Daus_M_001</strain>
        <tissue evidence="3">Leg muscle</tissue>
    </source>
</reference>
<dbReference type="SUPFAM" id="SSF56672">
    <property type="entry name" value="DNA/RNA polymerases"/>
    <property type="match status" value="1"/>
</dbReference>
<evidence type="ECO:0000256" key="1">
    <source>
        <dbReference type="ARBA" id="ARBA00023268"/>
    </source>
</evidence>
<proteinExistence type="predicted"/>
<feature type="domain" description="Reverse transcriptase/retrotransposon-derived protein RNase H-like" evidence="2">
    <location>
        <begin position="38"/>
        <end position="137"/>
    </location>
</feature>
<gene>
    <name evidence="3" type="ORF">PR048_005612</name>
</gene>
<dbReference type="Gene3D" id="3.30.70.270">
    <property type="match status" value="1"/>
</dbReference>
<dbReference type="InterPro" id="IPR041577">
    <property type="entry name" value="RT_RNaseH_2"/>
</dbReference>
<evidence type="ECO:0000259" key="2">
    <source>
        <dbReference type="Pfam" id="PF17919"/>
    </source>
</evidence>
<evidence type="ECO:0000313" key="3">
    <source>
        <dbReference type="EMBL" id="KAJ8893031.1"/>
    </source>
</evidence>
<accession>A0ABQ9I9L7</accession>
<protein>
    <recommendedName>
        <fullName evidence="2">Reverse transcriptase/retrotransposon-derived protein RNase H-like domain-containing protein</fullName>
    </recommendedName>
</protein>